<feature type="domain" description="PAS" evidence="7">
    <location>
        <begin position="7"/>
        <end position="53"/>
    </location>
</feature>
<protein>
    <recommendedName>
        <fullName evidence="2">histidine kinase</fullName>
        <ecNumber evidence="2">2.7.13.3</ecNumber>
    </recommendedName>
</protein>
<evidence type="ECO:0000256" key="3">
    <source>
        <dbReference type="ARBA" id="ARBA00022553"/>
    </source>
</evidence>
<dbReference type="PROSITE" id="PS50112">
    <property type="entry name" value="PAS"/>
    <property type="match status" value="2"/>
</dbReference>
<organism evidence="9 10">
    <name type="scientific">Cyclobacterium xiamenense</name>
    <dbReference type="NCBI Taxonomy" id="1297121"/>
    <lineage>
        <taxon>Bacteria</taxon>
        <taxon>Pseudomonadati</taxon>
        <taxon>Bacteroidota</taxon>
        <taxon>Cytophagia</taxon>
        <taxon>Cytophagales</taxon>
        <taxon>Cyclobacteriaceae</taxon>
        <taxon>Cyclobacterium</taxon>
    </lineage>
</organism>
<dbReference type="NCBIfam" id="TIGR00229">
    <property type="entry name" value="sensory_box"/>
    <property type="match status" value="2"/>
</dbReference>
<dbReference type="AlphaFoldDB" id="A0A1H7B3K0"/>
<dbReference type="Gene3D" id="3.30.450.40">
    <property type="match status" value="1"/>
</dbReference>
<feature type="domain" description="PAC" evidence="8">
    <location>
        <begin position="368"/>
        <end position="420"/>
    </location>
</feature>
<dbReference type="InterPro" id="IPR036097">
    <property type="entry name" value="HisK_dim/P_sf"/>
</dbReference>
<dbReference type="Gene3D" id="3.30.565.10">
    <property type="entry name" value="Histidine kinase-like ATPase, C-terminal domain"/>
    <property type="match status" value="1"/>
</dbReference>
<dbReference type="STRING" id="1416801.SAMN05192553_10983"/>
<dbReference type="EMBL" id="FNZH01000009">
    <property type="protein sequence ID" value="SEJ71494.1"/>
    <property type="molecule type" value="Genomic_DNA"/>
</dbReference>
<feature type="domain" description="PAS" evidence="7">
    <location>
        <begin position="292"/>
        <end position="364"/>
    </location>
</feature>
<dbReference type="CDD" id="cd00082">
    <property type="entry name" value="HisKA"/>
    <property type="match status" value="1"/>
</dbReference>
<dbReference type="InterPro" id="IPR036890">
    <property type="entry name" value="HATPase_C_sf"/>
</dbReference>
<evidence type="ECO:0000259" key="7">
    <source>
        <dbReference type="PROSITE" id="PS50112"/>
    </source>
</evidence>
<keyword evidence="3" id="KW-0597">Phosphoprotein</keyword>
<dbReference type="InterPro" id="IPR052162">
    <property type="entry name" value="Sensor_kinase/Photoreceptor"/>
</dbReference>
<dbReference type="RefSeq" id="WP_092178085.1">
    <property type="nucleotide sequence ID" value="NZ_FNZH01000009.1"/>
</dbReference>
<dbReference type="EC" id="2.7.13.3" evidence="2"/>
<dbReference type="InterPro" id="IPR000014">
    <property type="entry name" value="PAS"/>
</dbReference>
<dbReference type="Gene3D" id="1.10.287.130">
    <property type="match status" value="1"/>
</dbReference>
<dbReference type="InterPro" id="IPR013655">
    <property type="entry name" value="PAS_fold_3"/>
</dbReference>
<gene>
    <name evidence="9" type="ORF">SAMN05192553_10983</name>
</gene>
<dbReference type="InterPro" id="IPR029016">
    <property type="entry name" value="GAF-like_dom_sf"/>
</dbReference>
<dbReference type="SMART" id="SM00086">
    <property type="entry name" value="PAC"/>
    <property type="match status" value="2"/>
</dbReference>
<keyword evidence="5" id="KW-0418">Kinase</keyword>
<dbReference type="OrthoDB" id="905895at2"/>
<dbReference type="InterPro" id="IPR001610">
    <property type="entry name" value="PAC"/>
</dbReference>
<dbReference type="InterPro" id="IPR004358">
    <property type="entry name" value="Sig_transdc_His_kin-like_C"/>
</dbReference>
<dbReference type="InterPro" id="IPR035965">
    <property type="entry name" value="PAS-like_dom_sf"/>
</dbReference>
<name>A0A1H7B3K0_9BACT</name>
<evidence type="ECO:0000256" key="5">
    <source>
        <dbReference type="ARBA" id="ARBA00022777"/>
    </source>
</evidence>
<dbReference type="Pfam" id="PF13185">
    <property type="entry name" value="GAF_2"/>
    <property type="match status" value="1"/>
</dbReference>
<accession>A0A1H7B3K0</accession>
<evidence type="ECO:0000256" key="2">
    <source>
        <dbReference type="ARBA" id="ARBA00012438"/>
    </source>
</evidence>
<dbReference type="PROSITE" id="PS50113">
    <property type="entry name" value="PAC"/>
    <property type="match status" value="1"/>
</dbReference>
<evidence type="ECO:0000313" key="10">
    <source>
        <dbReference type="Proteomes" id="UP000199403"/>
    </source>
</evidence>
<dbReference type="Pfam" id="PF08447">
    <property type="entry name" value="PAS_3"/>
    <property type="match status" value="1"/>
</dbReference>
<dbReference type="SUPFAM" id="SSF55874">
    <property type="entry name" value="ATPase domain of HSP90 chaperone/DNA topoisomerase II/histidine kinase"/>
    <property type="match status" value="1"/>
</dbReference>
<dbReference type="InterPro" id="IPR003018">
    <property type="entry name" value="GAF"/>
</dbReference>
<dbReference type="SUPFAM" id="SSF47384">
    <property type="entry name" value="Homodimeric domain of signal transducing histidine kinase"/>
    <property type="match status" value="1"/>
</dbReference>
<dbReference type="InterPro" id="IPR005467">
    <property type="entry name" value="His_kinase_dom"/>
</dbReference>
<dbReference type="CDD" id="cd00130">
    <property type="entry name" value="PAS"/>
    <property type="match status" value="2"/>
</dbReference>
<dbReference type="InterPro" id="IPR003594">
    <property type="entry name" value="HATPase_dom"/>
</dbReference>
<comment type="catalytic activity">
    <reaction evidence="1">
        <text>ATP + protein L-histidine = ADP + protein N-phospho-L-histidine.</text>
        <dbReference type="EC" id="2.7.13.3"/>
    </reaction>
</comment>
<keyword evidence="10" id="KW-1185">Reference proteome</keyword>
<dbReference type="InterPro" id="IPR000700">
    <property type="entry name" value="PAS-assoc_C"/>
</dbReference>
<dbReference type="SUPFAM" id="SSF55785">
    <property type="entry name" value="PYP-like sensor domain (PAS domain)"/>
    <property type="match status" value="2"/>
</dbReference>
<dbReference type="GO" id="GO:0000155">
    <property type="term" value="F:phosphorelay sensor kinase activity"/>
    <property type="evidence" value="ECO:0007669"/>
    <property type="project" value="InterPro"/>
</dbReference>
<dbReference type="SMART" id="SM00387">
    <property type="entry name" value="HATPase_c"/>
    <property type="match status" value="1"/>
</dbReference>
<evidence type="ECO:0000256" key="4">
    <source>
        <dbReference type="ARBA" id="ARBA00022679"/>
    </source>
</evidence>
<dbReference type="Pfam" id="PF13426">
    <property type="entry name" value="PAS_9"/>
    <property type="match status" value="1"/>
</dbReference>
<dbReference type="Proteomes" id="UP000199403">
    <property type="component" value="Unassembled WGS sequence"/>
</dbReference>
<dbReference type="InterPro" id="IPR003661">
    <property type="entry name" value="HisK_dim/P_dom"/>
</dbReference>
<feature type="domain" description="Histidine kinase" evidence="6">
    <location>
        <begin position="445"/>
        <end position="661"/>
    </location>
</feature>
<dbReference type="SUPFAM" id="SSF55781">
    <property type="entry name" value="GAF domain-like"/>
    <property type="match status" value="1"/>
</dbReference>
<sequence length="662" mass="75872">MKNSTGYSIDLLSVFENAKVGIAFVDSEGKWERGNANFLRVTGYTEKELTGRNWDDIFEKKDANSGFNAIKANSLTRLSPFELKVIRIDERQVWLNVFLMPLQNSHFACIAEDISREVIFKELDQLERNVLEKNALSYYTLEEVLDEFILGLEQIFPDMICSLMRVVDQQVYCWASRRLPEAYLNAINGAPIGPKAGSCGTAAFLKTAVLVSDISTDFRWEDYKSLALTYGLQACWSHPIISASDKVLATFAIYYKKKKSPEPMELDFIDRSSKILAIILENHENIKSLKQSDQRFQYVREATSEAIWDADLPKGTVVWSQGYHTLFGHPHQEEEMPGSSWSDFIHPDDFEEVTSSIQKIIDGRKKTWTMEYRFRKADGNYLRVEDKGLVIRDQKGVPLRMVGAMRDVSAQYEYRSSLEELNKILAASTRDLEATNAELERYAYIASHHLQEPLRMVIGFMDKLDRSQHHQLDEKSRKYLLFARSGAEHMRKQILDLLEYSTIGREEQKLQAQWLESAELVNDILVENQAYLEQTAARVRVGELPRIWGNKKRLFQVFQHLILNGITYQAPMRTAEVELSSFTKKGKVVFCVQDNGLGIDKAYHEKIFLLFQRLHGRDEFSGTGTGLPICKKIIENHGGTIWLESAPDKGSKFYFSIPEGPA</sequence>
<dbReference type="Pfam" id="PF02518">
    <property type="entry name" value="HATPase_c"/>
    <property type="match status" value="1"/>
</dbReference>
<dbReference type="SMART" id="SM00091">
    <property type="entry name" value="PAS"/>
    <property type="match status" value="2"/>
</dbReference>
<reference evidence="10" key="1">
    <citation type="submission" date="2016-10" db="EMBL/GenBank/DDBJ databases">
        <authorList>
            <person name="Varghese N."/>
            <person name="Submissions S."/>
        </authorList>
    </citation>
    <scope>NUCLEOTIDE SEQUENCE [LARGE SCALE GENOMIC DNA]</scope>
    <source>
        <strain evidence="10">IBRC-M 10761</strain>
    </source>
</reference>
<dbReference type="PRINTS" id="PR00344">
    <property type="entry name" value="BCTRLSENSOR"/>
</dbReference>
<dbReference type="Gene3D" id="3.30.450.20">
    <property type="entry name" value="PAS domain"/>
    <property type="match status" value="2"/>
</dbReference>
<evidence type="ECO:0000259" key="6">
    <source>
        <dbReference type="PROSITE" id="PS50109"/>
    </source>
</evidence>
<proteinExistence type="predicted"/>
<dbReference type="SMART" id="SM00065">
    <property type="entry name" value="GAF"/>
    <property type="match status" value="1"/>
</dbReference>
<dbReference type="PANTHER" id="PTHR43304">
    <property type="entry name" value="PHYTOCHROME-LIKE PROTEIN CPH1"/>
    <property type="match status" value="1"/>
</dbReference>
<evidence type="ECO:0000256" key="1">
    <source>
        <dbReference type="ARBA" id="ARBA00000085"/>
    </source>
</evidence>
<evidence type="ECO:0000259" key="8">
    <source>
        <dbReference type="PROSITE" id="PS50113"/>
    </source>
</evidence>
<evidence type="ECO:0000313" key="9">
    <source>
        <dbReference type="EMBL" id="SEJ71494.1"/>
    </source>
</evidence>
<dbReference type="PANTHER" id="PTHR43304:SF1">
    <property type="entry name" value="PAC DOMAIN-CONTAINING PROTEIN"/>
    <property type="match status" value="1"/>
</dbReference>
<dbReference type="PROSITE" id="PS50109">
    <property type="entry name" value="HIS_KIN"/>
    <property type="match status" value="1"/>
</dbReference>
<keyword evidence="4" id="KW-0808">Transferase</keyword>